<accession>A0A6I2UGZ2</accession>
<keyword evidence="2" id="KW-0472">Membrane</keyword>
<evidence type="ECO:0000256" key="1">
    <source>
        <dbReference type="SAM" id="MobiDB-lite"/>
    </source>
</evidence>
<feature type="chain" id="PRO_5026006424" evidence="3">
    <location>
        <begin position="24"/>
        <end position="141"/>
    </location>
</feature>
<keyword evidence="3" id="KW-0732">Signal</keyword>
<dbReference type="Proteomes" id="UP000433181">
    <property type="component" value="Unassembled WGS sequence"/>
</dbReference>
<keyword evidence="5" id="KW-1185">Reference proteome</keyword>
<feature type="region of interest" description="Disordered" evidence="1">
    <location>
        <begin position="84"/>
        <end position="141"/>
    </location>
</feature>
<feature type="signal peptide" evidence="3">
    <location>
        <begin position="1"/>
        <end position="23"/>
    </location>
</feature>
<keyword evidence="2" id="KW-0812">Transmembrane</keyword>
<proteinExistence type="predicted"/>
<dbReference type="GeneID" id="96778696"/>
<evidence type="ECO:0000313" key="5">
    <source>
        <dbReference type="Proteomes" id="UP000433181"/>
    </source>
</evidence>
<dbReference type="AlphaFoldDB" id="A0A6I2UGZ2"/>
<name>A0A6I2UGZ2_9FIRM</name>
<gene>
    <name evidence="4" type="ORF">FYJ84_07185</name>
</gene>
<organism evidence="4 5">
    <name type="scientific">Anaerovibrio slackiae</name>
    <dbReference type="NCBI Taxonomy" id="2652309"/>
    <lineage>
        <taxon>Bacteria</taxon>
        <taxon>Bacillati</taxon>
        <taxon>Bacillota</taxon>
        <taxon>Negativicutes</taxon>
        <taxon>Selenomonadales</taxon>
        <taxon>Selenomonadaceae</taxon>
        <taxon>Anaerovibrio</taxon>
    </lineage>
</organism>
<protein>
    <submittedName>
        <fullName evidence="4">Uncharacterized protein</fullName>
    </submittedName>
</protein>
<dbReference type="RefSeq" id="WP_154406931.1">
    <property type="nucleotide sequence ID" value="NZ_JBGVGN010000049.1"/>
</dbReference>
<evidence type="ECO:0000313" key="4">
    <source>
        <dbReference type="EMBL" id="MSU08764.1"/>
    </source>
</evidence>
<evidence type="ECO:0000256" key="2">
    <source>
        <dbReference type="SAM" id="Phobius"/>
    </source>
</evidence>
<sequence>MIDKCKLAASLGLAALAGLTAMAAGLMSEARASVVLGRTLCSFLITGVLVYIGVFLFERFGYRDMIDETEAAMAELAAQEKAAGEELAADAADGRAETDGGQQHAGTAEEAAEPGNGFEPLQADSLRRVVGSDDSGQGDTR</sequence>
<reference evidence="4 5" key="1">
    <citation type="submission" date="2019-08" db="EMBL/GenBank/DDBJ databases">
        <title>In-depth cultivation of the pig gut microbiome towards novel bacterial diversity and tailored functional studies.</title>
        <authorList>
            <person name="Wylensek D."/>
            <person name="Hitch T.C.A."/>
            <person name="Clavel T."/>
        </authorList>
    </citation>
    <scope>NUCLEOTIDE SEQUENCE [LARGE SCALE GENOMIC DNA]</scope>
    <source>
        <strain evidence="4 5">WCA-693-APC-5D-A</strain>
    </source>
</reference>
<feature type="transmembrane region" description="Helical" evidence="2">
    <location>
        <begin position="33"/>
        <end position="57"/>
    </location>
</feature>
<comment type="caution">
    <text evidence="4">The sequence shown here is derived from an EMBL/GenBank/DDBJ whole genome shotgun (WGS) entry which is preliminary data.</text>
</comment>
<evidence type="ECO:0000256" key="3">
    <source>
        <dbReference type="SAM" id="SignalP"/>
    </source>
</evidence>
<dbReference type="EMBL" id="VUNR01000012">
    <property type="protein sequence ID" value="MSU08764.1"/>
    <property type="molecule type" value="Genomic_DNA"/>
</dbReference>
<keyword evidence="2" id="KW-1133">Transmembrane helix</keyword>